<gene>
    <name evidence="1" type="ORF">DU484_07305</name>
</gene>
<reference evidence="1 2" key="1">
    <citation type="submission" date="2018-07" db="EMBL/GenBank/DDBJ databases">
        <title>Genome sequences of Haloplanus sp. CBA1112.</title>
        <authorList>
            <person name="Kim Y.B."/>
            <person name="Roh S.W."/>
        </authorList>
    </citation>
    <scope>NUCLEOTIDE SEQUENCE [LARGE SCALE GENOMIC DNA]</scope>
    <source>
        <strain evidence="1 2">CBA1112</strain>
    </source>
</reference>
<dbReference type="AlphaFoldDB" id="A0A345EHU9"/>
<proteinExistence type="predicted"/>
<dbReference type="EMBL" id="CP031148">
    <property type="protein sequence ID" value="AXG11771.1"/>
    <property type="molecule type" value="Genomic_DNA"/>
</dbReference>
<sequence length="731" mass="82281">MKSTFDSGPTKGTLALADIFAKTQTEVDDVEQFTWPVADGLMYAFGAYSSTVQSTTQKRVQPSGADGEPLPEPLQTVYETLSIELPDALKIRIGTLPLGLFGSSPALGTRLVMEDKNQKPAGRGKVSEADANALFEDLAGEPFLYHVLYRQSSGLPESNEYQVTVRIFLFNPKYKISTESEYARCLRFGRECDPADSFADLGVSSSLAVIDDGYNVSWLDDDVVMPTRESGLPNFTAGQSLITGKREFTKMQRGQYGASDLLEDRCAYTSLLAREIDLEHYVGLGTIDPGVDPWQKAPQAIGLDIDDIGADPEELLPEKMTIGVNAPIEDSEFDQALTTANDGSKAHREAIKHVAIAFQSEGYDVRVVVQDTRSRPDLWVRRDDGEIFAVEVECQTRSKPASVYTNLIRQAVWGYKTICVMVAQKDDEGNTESLDTLGTWALNSLAIPMKHRDPTKTQLHNGTGTIVVDGKTMLLPEGVSESNWWLTCDSEFLLVHDGEILARGDATEQFKEFEFNLPRYYEEDDHYVVENEYGKTVQTYEDESDIENTKIRPCHRPVDLSYLRFVEALYCYDPDTKELVQQEMTAQWDVEQASTRNEKSHQQAFEAFLVEHENDEPILERECRPFIKDWIAQLSTHDHPGNNIFGNYRKDYYPRKRISTEFGMEPSYPGISFRYPRGLVSLDLPGLDTRPIFPDRWNIASEDVLREPLIYGLDHRSEVESKTADGLETDI</sequence>
<name>A0A345EHU9_9EURY</name>
<evidence type="ECO:0000313" key="2">
    <source>
        <dbReference type="Proteomes" id="UP000252985"/>
    </source>
</evidence>
<accession>A0A345EHU9</accession>
<organism evidence="1 2">
    <name type="scientific">Haloplanus rubicundus</name>
    <dbReference type="NCBI Taxonomy" id="1547898"/>
    <lineage>
        <taxon>Archaea</taxon>
        <taxon>Methanobacteriati</taxon>
        <taxon>Methanobacteriota</taxon>
        <taxon>Stenosarchaea group</taxon>
        <taxon>Halobacteria</taxon>
        <taxon>Halobacteriales</taxon>
        <taxon>Haloferacaceae</taxon>
        <taxon>Haloplanus</taxon>
    </lineage>
</organism>
<dbReference type="Proteomes" id="UP000252985">
    <property type="component" value="Chromosome"/>
</dbReference>
<evidence type="ECO:0000313" key="1">
    <source>
        <dbReference type="EMBL" id="AXG11771.1"/>
    </source>
</evidence>
<dbReference type="KEGG" id="haq:DU484_07305"/>
<protein>
    <submittedName>
        <fullName evidence="1">Uncharacterized protein</fullName>
    </submittedName>
</protein>